<dbReference type="InterPro" id="IPR046848">
    <property type="entry name" value="E_motif"/>
</dbReference>
<proteinExistence type="predicted"/>
<evidence type="ECO:0000256" key="2">
    <source>
        <dbReference type="PROSITE-ProRule" id="PRU00708"/>
    </source>
</evidence>
<evidence type="ECO:0008006" key="5">
    <source>
        <dbReference type="Google" id="ProtNLM"/>
    </source>
</evidence>
<name>A0A9I9CWV7_CUCME</name>
<organism evidence="4">
    <name type="scientific">Cucumis melo</name>
    <name type="common">Muskmelon</name>
    <dbReference type="NCBI Taxonomy" id="3656"/>
    <lineage>
        <taxon>Eukaryota</taxon>
        <taxon>Viridiplantae</taxon>
        <taxon>Streptophyta</taxon>
        <taxon>Embryophyta</taxon>
        <taxon>Tracheophyta</taxon>
        <taxon>Spermatophyta</taxon>
        <taxon>Magnoliopsida</taxon>
        <taxon>eudicotyledons</taxon>
        <taxon>Gunneridae</taxon>
        <taxon>Pentapetalae</taxon>
        <taxon>rosids</taxon>
        <taxon>fabids</taxon>
        <taxon>Cucurbitales</taxon>
        <taxon>Cucurbitaceae</taxon>
        <taxon>Benincaseae</taxon>
        <taxon>Cucumis</taxon>
    </lineage>
</organism>
<dbReference type="GO" id="GO:0009451">
    <property type="term" value="P:RNA modification"/>
    <property type="evidence" value="ECO:0007669"/>
    <property type="project" value="InterPro"/>
</dbReference>
<evidence type="ECO:0000256" key="1">
    <source>
        <dbReference type="ARBA" id="ARBA00022737"/>
    </source>
</evidence>
<dbReference type="EnsemblPlants" id="MELO3C009774.2.1">
    <property type="protein sequence ID" value="MELO3C009774.2.1"/>
    <property type="gene ID" value="MELO3C009774.2"/>
</dbReference>
<dbReference type="InterPro" id="IPR011990">
    <property type="entry name" value="TPR-like_helical_dom_sf"/>
</dbReference>
<keyword evidence="3" id="KW-0732">Signal</keyword>
<dbReference type="PROSITE" id="PS51375">
    <property type="entry name" value="PPR"/>
    <property type="match status" value="1"/>
</dbReference>
<dbReference type="InterPro" id="IPR046960">
    <property type="entry name" value="PPR_At4g14850-like_plant"/>
</dbReference>
<keyword evidence="1" id="KW-0677">Repeat</keyword>
<dbReference type="Pfam" id="PF20431">
    <property type="entry name" value="E_motif"/>
    <property type="match status" value="1"/>
</dbReference>
<dbReference type="PANTHER" id="PTHR47926">
    <property type="entry name" value="PENTATRICOPEPTIDE REPEAT-CONTAINING PROTEIN"/>
    <property type="match status" value="1"/>
</dbReference>
<dbReference type="GO" id="GO:0003723">
    <property type="term" value="F:RNA binding"/>
    <property type="evidence" value="ECO:0007669"/>
    <property type="project" value="InterPro"/>
</dbReference>
<evidence type="ECO:0000256" key="3">
    <source>
        <dbReference type="SAM" id="SignalP"/>
    </source>
</evidence>
<feature type="repeat" description="PPR" evidence="2">
    <location>
        <begin position="109"/>
        <end position="143"/>
    </location>
</feature>
<dbReference type="InterPro" id="IPR002885">
    <property type="entry name" value="PPR_rpt"/>
</dbReference>
<accession>A0A9I9CWV7</accession>
<dbReference type="Gramene" id="MELO3C009774.2.1">
    <property type="protein sequence ID" value="MELO3C009774.2.1"/>
    <property type="gene ID" value="MELO3C009774.2"/>
</dbReference>
<feature type="signal peptide" evidence="3">
    <location>
        <begin position="1"/>
        <end position="18"/>
    </location>
</feature>
<dbReference type="Pfam" id="PF01535">
    <property type="entry name" value="PPR"/>
    <property type="match status" value="1"/>
</dbReference>
<reference evidence="4" key="1">
    <citation type="submission" date="2023-03" db="UniProtKB">
        <authorList>
            <consortium name="EnsemblPlants"/>
        </authorList>
    </citation>
    <scope>IDENTIFICATION</scope>
</reference>
<protein>
    <recommendedName>
        <fullName evidence="5">Pentatricopeptide repeat-containing protein</fullName>
    </recommendedName>
</protein>
<dbReference type="PANTHER" id="PTHR47926:SF373">
    <property type="entry name" value="TETRATRICOPEPTIDE-LIKE HELICAL DOMAIN SUPERFAMILY, DYW DOMAIN-CONTAINING PROTEIN"/>
    <property type="match status" value="1"/>
</dbReference>
<dbReference type="Gene3D" id="1.25.40.10">
    <property type="entry name" value="Tetratricopeptide repeat domain"/>
    <property type="match status" value="1"/>
</dbReference>
<feature type="chain" id="PRO_5039921930" description="Pentatricopeptide repeat-containing protein" evidence="3">
    <location>
        <begin position="19"/>
        <end position="200"/>
    </location>
</feature>
<sequence>MWFLGMVRLLPMLIMAMATKQFVHLMKCRHWDFVLIMSPILHCFPLVVMPLRDRSIKLREDHFTCLVDLFGRAGRLQEAFDFIKGLSASGWAAPLAGCNVHGRETEPENEGTFLVLSNIYASTGKWREAARVRMKMKDKGLKKQPGCSWIDVGNTVHAFVVDDNSHCEFKNTYLLLHDLHTKMKKIGHTLYEDLTMDFNL</sequence>
<evidence type="ECO:0000313" key="4">
    <source>
        <dbReference type="EnsemblPlants" id="MELO3C009774.2.1"/>
    </source>
</evidence>
<dbReference type="AlphaFoldDB" id="A0A9I9CWV7"/>